<dbReference type="OrthoDB" id="9778801at2"/>
<dbReference type="Proteomes" id="UP000326729">
    <property type="component" value="Unassembled WGS sequence"/>
</dbReference>
<name>A0A5E6P5A8_PSEFL</name>
<reference evidence="1 2" key="1">
    <citation type="submission" date="2019-09" db="EMBL/GenBank/DDBJ databases">
        <authorList>
            <person name="Chandra G."/>
            <person name="Truman W A."/>
        </authorList>
    </citation>
    <scope>NUCLEOTIDE SEQUENCE [LARGE SCALE GENOMIC DNA]</scope>
    <source>
        <strain evidence="1">PS659</strain>
    </source>
</reference>
<dbReference type="AlphaFoldDB" id="A0A5E6P5A8"/>
<dbReference type="EMBL" id="CABVGY010000001">
    <property type="protein sequence ID" value="VVM37920.1"/>
    <property type="molecule type" value="Genomic_DNA"/>
</dbReference>
<sequence>MNSALYRGWVSHRRLLPRIHGFRYRMGMLYLDLAEQPQVLGLSWLAGHSRWGAFSFRETDYLPHATRQGVTLSDAVREQVKQALGHAPQGRICLLTQPRSWGVSFNPISLFYCFESDGSLGAILCEVSNTPWRERYHYVLPTHASGESRHRVAKSFHVSPFLPRDLEYRMRFSAPDQKLQVTMQDWQGEQKIFEAGLGLERIELTRQSLHRHLLDFPWMTGKTLLGIYWQALRLLLKRLPLFSHEATSGQHRTANLESRHDKS</sequence>
<dbReference type="RefSeq" id="WP_150714325.1">
    <property type="nucleotide sequence ID" value="NZ_CABVGY010000001.1"/>
</dbReference>
<dbReference type="PANTHER" id="PTHR33973">
    <property type="entry name" value="OS07G0153300 PROTEIN"/>
    <property type="match status" value="1"/>
</dbReference>
<dbReference type="Pfam" id="PF07103">
    <property type="entry name" value="DUF1365"/>
    <property type="match status" value="1"/>
</dbReference>
<organism evidence="1 2">
    <name type="scientific">Pseudomonas fluorescens</name>
    <dbReference type="NCBI Taxonomy" id="294"/>
    <lineage>
        <taxon>Bacteria</taxon>
        <taxon>Pseudomonadati</taxon>
        <taxon>Pseudomonadota</taxon>
        <taxon>Gammaproteobacteria</taxon>
        <taxon>Pseudomonadales</taxon>
        <taxon>Pseudomonadaceae</taxon>
        <taxon>Pseudomonas</taxon>
    </lineage>
</organism>
<gene>
    <name evidence="1" type="ORF">PS659_00129</name>
</gene>
<accession>A0A5E6P5A8</accession>
<evidence type="ECO:0008006" key="3">
    <source>
        <dbReference type="Google" id="ProtNLM"/>
    </source>
</evidence>
<dbReference type="InterPro" id="IPR010775">
    <property type="entry name" value="DUF1365"/>
</dbReference>
<evidence type="ECO:0000313" key="1">
    <source>
        <dbReference type="EMBL" id="VVM37920.1"/>
    </source>
</evidence>
<proteinExistence type="predicted"/>
<protein>
    <recommendedName>
        <fullName evidence="3">DUF1365 domain-containing protein</fullName>
    </recommendedName>
</protein>
<evidence type="ECO:0000313" key="2">
    <source>
        <dbReference type="Proteomes" id="UP000326729"/>
    </source>
</evidence>
<dbReference type="PANTHER" id="PTHR33973:SF4">
    <property type="entry name" value="OS07G0153300 PROTEIN"/>
    <property type="match status" value="1"/>
</dbReference>